<dbReference type="SUPFAM" id="SSF55282">
    <property type="entry name" value="RL5-like"/>
    <property type="match status" value="1"/>
</dbReference>
<organism evidence="2 3">
    <name type="scientific">Methanothrix harundinacea</name>
    <dbReference type="NCBI Taxonomy" id="301375"/>
    <lineage>
        <taxon>Archaea</taxon>
        <taxon>Methanobacteriati</taxon>
        <taxon>Methanobacteriota</taxon>
        <taxon>Stenosarchaea group</taxon>
        <taxon>Methanomicrobia</taxon>
        <taxon>Methanotrichales</taxon>
        <taxon>Methanotrichaceae</taxon>
        <taxon>Methanothrix</taxon>
    </lineage>
</organism>
<evidence type="ECO:0008006" key="5">
    <source>
        <dbReference type="Google" id="ProtNLM"/>
    </source>
</evidence>
<dbReference type="Gene3D" id="3.30.1440.10">
    <property type="match status" value="1"/>
</dbReference>
<protein>
    <recommendedName>
        <fullName evidence="5">Exosome subunit</fullName>
    </recommendedName>
</protein>
<gene>
    <name evidence="1" type="ORF">XD72_1098</name>
    <name evidence="2" type="ORF">XE07_0985</name>
</gene>
<dbReference type="AlphaFoldDB" id="A0A101IK07"/>
<dbReference type="PATRIC" id="fig|301375.6.peg.2369"/>
<comment type="caution">
    <text evidence="2">The sequence shown here is derived from an EMBL/GenBank/DDBJ whole genome shotgun (WGS) entry which is preliminary data.</text>
</comment>
<dbReference type="Proteomes" id="UP000053961">
    <property type="component" value="Unassembled WGS sequence"/>
</dbReference>
<evidence type="ECO:0000313" key="3">
    <source>
        <dbReference type="Proteomes" id="UP000053961"/>
    </source>
</evidence>
<accession>A0A101IK07</accession>
<reference evidence="2" key="1">
    <citation type="journal article" date="2015" name="MBio">
        <title>Genome-resolved metagenomic analysis reveals roles for candidate phyla and other microbial community members in biogeochemical transformations in oil reservoirs.</title>
        <authorList>
            <person name="Hu P."/>
            <person name="Tom L."/>
            <person name="Singh A."/>
            <person name="Thomas B.C."/>
            <person name="Baker B.J."/>
            <person name="Piceno Y.M."/>
            <person name="Andersen G.L."/>
            <person name="Banfield J.F."/>
        </authorList>
    </citation>
    <scope>NUCLEOTIDE SEQUENCE [LARGE SCALE GENOMIC DNA]</scope>
    <source>
        <strain evidence="2">56_747</strain>
    </source>
</reference>
<name>A0A101IK07_9EURY</name>
<evidence type="ECO:0000313" key="1">
    <source>
        <dbReference type="EMBL" id="KUK44558.1"/>
    </source>
</evidence>
<dbReference type="InterPro" id="IPR022803">
    <property type="entry name" value="Ribosomal_uL5_dom_sf"/>
</dbReference>
<dbReference type="PANTHER" id="PTHR38816:SF1">
    <property type="entry name" value="EXOSOME SUBUNIT"/>
    <property type="match status" value="1"/>
</dbReference>
<dbReference type="PANTHER" id="PTHR38816">
    <property type="entry name" value="EXOSOME SUBUNIT, DUF54 FAMILY-RELATED"/>
    <property type="match status" value="1"/>
</dbReference>
<reference evidence="3 4" key="2">
    <citation type="journal article" date="2015" name="MBio">
        <title>Genome-Resolved Metagenomic Analysis Reveals Roles for Candidate Phyla and Other Microbial Community Members in Biogeochemical Transformations in Oil Reservoirs.</title>
        <authorList>
            <person name="Hu P."/>
            <person name="Tom L."/>
            <person name="Singh A."/>
            <person name="Thomas B.C."/>
            <person name="Baker B.J."/>
            <person name="Piceno Y.M."/>
            <person name="Andersen G.L."/>
            <person name="Banfield J.F."/>
        </authorList>
    </citation>
    <scope>NUCLEOTIDE SEQUENCE [LARGE SCALE GENOMIC DNA]</scope>
    <source>
        <strain evidence="1">57_489</strain>
    </source>
</reference>
<dbReference type="EMBL" id="LGFT01000022">
    <property type="protein sequence ID" value="KUK44558.1"/>
    <property type="molecule type" value="Genomic_DNA"/>
</dbReference>
<dbReference type="InterPro" id="IPR002739">
    <property type="entry name" value="PAB1135-like"/>
</dbReference>
<evidence type="ECO:0000313" key="2">
    <source>
        <dbReference type="EMBL" id="KUK96632.1"/>
    </source>
</evidence>
<sequence length="138" mass="15531">MIIRVTFRAFVASTEDDGKVREALSLFVPEESVSETRVVGHFGNEILIISSTLKKKEGLKFFDRLREVLPEGEMARLRQEVGLRVDDECNLHFRLDKQAAYQGEAHLTDSGDAIMVSAHLESYPARREKALKVAGDLL</sequence>
<dbReference type="EMBL" id="LGHB01000010">
    <property type="protein sequence ID" value="KUK96632.1"/>
    <property type="molecule type" value="Genomic_DNA"/>
</dbReference>
<proteinExistence type="predicted"/>
<evidence type="ECO:0000313" key="4">
    <source>
        <dbReference type="Proteomes" id="UP000057043"/>
    </source>
</evidence>
<dbReference type="Pfam" id="PF01877">
    <property type="entry name" value="RNA_binding"/>
    <property type="match status" value="1"/>
</dbReference>
<dbReference type="Proteomes" id="UP000057043">
    <property type="component" value="Unassembled WGS sequence"/>
</dbReference>